<proteinExistence type="predicted"/>
<dbReference type="AlphaFoldDB" id="A0A835P953"/>
<dbReference type="EMBL" id="JADCNL010000269">
    <property type="protein sequence ID" value="KAG0448804.1"/>
    <property type="molecule type" value="Genomic_DNA"/>
</dbReference>
<sequence>MLLRFFPTTKTSFDMYYLILIAEDRERSGSSSFFHNVHLCYSRPIMIGSVVSRPGYWMKLDPEGYEAELLLIYGHFESSLHLFLQQSVLSSSSDPVVSKDLGDLTMFLHKPSSSLSMRRKDSVIYFSYRITNLCDYKNAGDGTY</sequence>
<accession>A0A835P953</accession>
<comment type="caution">
    <text evidence="1">The sequence shown here is derived from an EMBL/GenBank/DDBJ whole genome shotgun (WGS) entry which is preliminary data.</text>
</comment>
<name>A0A835P953_VANPL</name>
<keyword evidence="2" id="KW-1185">Reference proteome</keyword>
<dbReference type="Proteomes" id="UP000636800">
    <property type="component" value="Unassembled WGS sequence"/>
</dbReference>
<evidence type="ECO:0000313" key="2">
    <source>
        <dbReference type="Proteomes" id="UP000636800"/>
    </source>
</evidence>
<protein>
    <submittedName>
        <fullName evidence="1">Uncharacterized protein</fullName>
    </submittedName>
</protein>
<gene>
    <name evidence="1" type="ORF">HPP92_027652</name>
</gene>
<dbReference type="OrthoDB" id="756017at2759"/>
<evidence type="ECO:0000313" key="1">
    <source>
        <dbReference type="EMBL" id="KAG0448804.1"/>
    </source>
</evidence>
<organism evidence="1 2">
    <name type="scientific">Vanilla planifolia</name>
    <name type="common">Vanilla</name>
    <dbReference type="NCBI Taxonomy" id="51239"/>
    <lineage>
        <taxon>Eukaryota</taxon>
        <taxon>Viridiplantae</taxon>
        <taxon>Streptophyta</taxon>
        <taxon>Embryophyta</taxon>
        <taxon>Tracheophyta</taxon>
        <taxon>Spermatophyta</taxon>
        <taxon>Magnoliopsida</taxon>
        <taxon>Liliopsida</taxon>
        <taxon>Asparagales</taxon>
        <taxon>Orchidaceae</taxon>
        <taxon>Vanilloideae</taxon>
        <taxon>Vanilleae</taxon>
        <taxon>Vanilla</taxon>
    </lineage>
</organism>
<reference evidence="1 2" key="1">
    <citation type="journal article" date="2020" name="Nat. Food">
        <title>A phased Vanilla planifolia genome enables genetic improvement of flavour and production.</title>
        <authorList>
            <person name="Hasing T."/>
            <person name="Tang H."/>
            <person name="Brym M."/>
            <person name="Khazi F."/>
            <person name="Huang T."/>
            <person name="Chambers A.H."/>
        </authorList>
    </citation>
    <scope>NUCLEOTIDE SEQUENCE [LARGE SCALE GENOMIC DNA]</scope>
    <source>
        <tissue evidence="1">Leaf</tissue>
    </source>
</reference>